<dbReference type="PANTHER" id="PTHR10948:SF23">
    <property type="entry name" value="TRANSPOSASE INSI FOR INSERTION SEQUENCE ELEMENT IS30A-RELATED"/>
    <property type="match status" value="1"/>
</dbReference>
<dbReference type="InterPro" id="IPR025246">
    <property type="entry name" value="IS30-like_HTH"/>
</dbReference>
<dbReference type="InterPro" id="IPR051917">
    <property type="entry name" value="Transposase-Integrase"/>
</dbReference>
<dbReference type="PANTHER" id="PTHR10948">
    <property type="entry name" value="TRANSPOSASE"/>
    <property type="match status" value="1"/>
</dbReference>
<dbReference type="RefSeq" id="WP_421692631.1">
    <property type="nucleotide sequence ID" value="NZ_JAANXN010000004.1"/>
</dbReference>
<organism evidence="2 3">
    <name type="scientific">Weissella paramesenteroides</name>
    <name type="common">Leuconostoc paramesenteroides</name>
    <dbReference type="NCBI Taxonomy" id="1249"/>
    <lineage>
        <taxon>Bacteria</taxon>
        <taxon>Bacillati</taxon>
        <taxon>Bacillota</taxon>
        <taxon>Bacilli</taxon>
        <taxon>Lactobacillales</taxon>
        <taxon>Lactobacillaceae</taxon>
        <taxon>Weissella</taxon>
    </lineage>
</organism>
<reference evidence="2 3" key="1">
    <citation type="submission" date="2020-03" db="EMBL/GenBank/DDBJ databases">
        <title>Comparative genomics of Weissella paramesenteroides.</title>
        <authorList>
            <person name="Kant R."/>
            <person name="Takala T."/>
            <person name="Saris P."/>
        </authorList>
    </citation>
    <scope>NUCLEOTIDE SEQUENCE [LARGE SCALE GENOMIC DNA]</scope>
    <source>
        <strain evidence="2 3">SJ27-4</strain>
    </source>
</reference>
<evidence type="ECO:0000313" key="3">
    <source>
        <dbReference type="Proteomes" id="UP001215461"/>
    </source>
</evidence>
<dbReference type="Proteomes" id="UP001215461">
    <property type="component" value="Unassembled WGS sequence"/>
</dbReference>
<protein>
    <submittedName>
        <fullName evidence="2">Helix-turn-helix domain-containing protein</fullName>
    </submittedName>
</protein>
<evidence type="ECO:0000259" key="1">
    <source>
        <dbReference type="Pfam" id="PF13936"/>
    </source>
</evidence>
<gene>
    <name evidence="2" type="ORF">G9403_04215</name>
</gene>
<dbReference type="Pfam" id="PF13936">
    <property type="entry name" value="HTH_38"/>
    <property type="match status" value="1"/>
</dbReference>
<accession>A0ABD4XI68</accession>
<sequence>MNHYTQLTAFDRGRIEEMLQEHLSMRQIALKLHQSVSTICREIHRCTVINYRAETAHAAYIHKRKNSHRKRKLDNELLRLEIVHVDVS</sequence>
<comment type="caution">
    <text evidence="2">The sequence shown here is derived from an EMBL/GenBank/DDBJ whole genome shotgun (WGS) entry which is preliminary data.</text>
</comment>
<feature type="domain" description="Transposase IS30-like HTH" evidence="1">
    <location>
        <begin position="3"/>
        <end position="45"/>
    </location>
</feature>
<proteinExistence type="predicted"/>
<evidence type="ECO:0000313" key="2">
    <source>
        <dbReference type="EMBL" id="MDF8370866.1"/>
    </source>
</evidence>
<name>A0ABD4XI68_WEIPA</name>
<dbReference type="AlphaFoldDB" id="A0ABD4XI68"/>
<dbReference type="EMBL" id="JAANXN010000004">
    <property type="protein sequence ID" value="MDF8370866.1"/>
    <property type="molecule type" value="Genomic_DNA"/>
</dbReference>